<dbReference type="InterPro" id="IPR048279">
    <property type="entry name" value="MdtK-like"/>
</dbReference>
<keyword evidence="6 10" id="KW-1133">Transmembrane helix</keyword>
<dbReference type="InterPro" id="IPR002528">
    <property type="entry name" value="MATE_fam"/>
</dbReference>
<name>A0ABU0XWB2_9BURK</name>
<organism evidence="11 12">
    <name type="scientific">Janthinobacterium lividum</name>
    <dbReference type="NCBI Taxonomy" id="29581"/>
    <lineage>
        <taxon>Bacteria</taxon>
        <taxon>Pseudomonadati</taxon>
        <taxon>Pseudomonadota</taxon>
        <taxon>Betaproteobacteria</taxon>
        <taxon>Burkholderiales</taxon>
        <taxon>Oxalobacteraceae</taxon>
        <taxon>Janthinobacterium</taxon>
    </lineage>
</organism>
<dbReference type="PIRSF" id="PIRSF006603">
    <property type="entry name" value="DinF"/>
    <property type="match status" value="1"/>
</dbReference>
<evidence type="ECO:0000256" key="1">
    <source>
        <dbReference type="ARBA" id="ARBA00004429"/>
    </source>
</evidence>
<evidence type="ECO:0000313" key="11">
    <source>
        <dbReference type="EMBL" id="MDQ4627848.1"/>
    </source>
</evidence>
<accession>A0ABU0XWB2</accession>
<dbReference type="InterPro" id="IPR050222">
    <property type="entry name" value="MATE_MdtK"/>
</dbReference>
<dbReference type="CDD" id="cd13131">
    <property type="entry name" value="MATE_NorM_like"/>
    <property type="match status" value="1"/>
</dbReference>
<evidence type="ECO:0000256" key="9">
    <source>
        <dbReference type="ARBA" id="ARBA00031636"/>
    </source>
</evidence>
<keyword evidence="3" id="KW-0050">Antiport</keyword>
<proteinExistence type="predicted"/>
<sequence>MPHTTSFTLPAIRTEVSSLWKLAWPILIGQLATVGMGAADVAMTGHTNPEELAAVSLGAAIWSIVLVTVSGIMMAINTLVAHEIGAARHDRVPHIVRQSLWKALLVGLVACLLTNMAALVFDHLMLEPAVAAKAKLFVHIISCALPPFAAYRALYGYSTSINQTKPVMVIALAALGLNILVNYLLIYGHWGMPKMGGVGCAVATTCCVWMMLLAMLAWIRIAPAYRATYPFTHWEGPQLSSIGPMLRLGLPIGVTYFAEVSAFGVISLLVARFGVIQVSAHQIALNFSSVVFMVPLTFGIALVTRVGHAVGEANLRRARFISWVGVAMSLTAAIVSAAVITIFRHQIAQAYTSDPQVQALCAQLLLFAALFQLSDATQVATSCAIRGYKVTRQPMLIQLLAFWGFSLPIGYVLGLAPSGFIWSPAEPMGAAGFWIGLVTGLTVAAVLLTWYLNRLSLQRLRAAR</sequence>
<keyword evidence="4" id="KW-1003">Cell membrane</keyword>
<feature type="transmembrane region" description="Helical" evidence="10">
    <location>
        <begin position="22"/>
        <end position="39"/>
    </location>
</feature>
<evidence type="ECO:0000256" key="5">
    <source>
        <dbReference type="ARBA" id="ARBA00022692"/>
    </source>
</evidence>
<feature type="transmembrane region" description="Helical" evidence="10">
    <location>
        <begin position="100"/>
        <end position="121"/>
    </location>
</feature>
<keyword evidence="5 10" id="KW-0812">Transmembrane</keyword>
<evidence type="ECO:0000256" key="7">
    <source>
        <dbReference type="ARBA" id="ARBA00023065"/>
    </source>
</evidence>
<dbReference type="NCBIfam" id="TIGR00797">
    <property type="entry name" value="matE"/>
    <property type="match status" value="1"/>
</dbReference>
<dbReference type="EMBL" id="JAVFKP010000004">
    <property type="protein sequence ID" value="MDQ4627848.1"/>
    <property type="molecule type" value="Genomic_DNA"/>
</dbReference>
<keyword evidence="7" id="KW-0406">Ion transport</keyword>
<keyword evidence="2" id="KW-0813">Transport</keyword>
<evidence type="ECO:0000256" key="10">
    <source>
        <dbReference type="SAM" id="Phobius"/>
    </source>
</evidence>
<dbReference type="Pfam" id="PF01554">
    <property type="entry name" value="MatE"/>
    <property type="match status" value="2"/>
</dbReference>
<evidence type="ECO:0000256" key="4">
    <source>
        <dbReference type="ARBA" id="ARBA00022475"/>
    </source>
</evidence>
<dbReference type="PANTHER" id="PTHR43298">
    <property type="entry name" value="MULTIDRUG RESISTANCE PROTEIN NORM-RELATED"/>
    <property type="match status" value="1"/>
</dbReference>
<gene>
    <name evidence="11" type="ORF">RB624_18310</name>
</gene>
<feature type="transmembrane region" description="Helical" evidence="10">
    <location>
        <begin position="196"/>
        <end position="219"/>
    </location>
</feature>
<dbReference type="RefSeq" id="WP_307779794.1">
    <property type="nucleotide sequence ID" value="NZ_JAVFKP010000004.1"/>
</dbReference>
<feature type="transmembrane region" description="Helical" evidence="10">
    <location>
        <begin position="167"/>
        <end position="190"/>
    </location>
</feature>
<keyword evidence="8 10" id="KW-0472">Membrane</keyword>
<dbReference type="Proteomes" id="UP001237592">
    <property type="component" value="Unassembled WGS sequence"/>
</dbReference>
<evidence type="ECO:0000256" key="2">
    <source>
        <dbReference type="ARBA" id="ARBA00022448"/>
    </source>
</evidence>
<feature type="transmembrane region" description="Helical" evidence="10">
    <location>
        <begin position="433"/>
        <end position="452"/>
    </location>
</feature>
<feature type="transmembrane region" description="Helical" evidence="10">
    <location>
        <begin position="320"/>
        <end position="343"/>
    </location>
</feature>
<evidence type="ECO:0000256" key="6">
    <source>
        <dbReference type="ARBA" id="ARBA00022989"/>
    </source>
</evidence>
<comment type="caution">
    <text evidence="11">The sequence shown here is derived from an EMBL/GenBank/DDBJ whole genome shotgun (WGS) entry which is preliminary data.</text>
</comment>
<protein>
    <recommendedName>
        <fullName evidence="9">Multidrug-efflux transporter</fullName>
    </recommendedName>
</protein>
<evidence type="ECO:0000256" key="8">
    <source>
        <dbReference type="ARBA" id="ARBA00023136"/>
    </source>
</evidence>
<evidence type="ECO:0000313" key="12">
    <source>
        <dbReference type="Proteomes" id="UP001237592"/>
    </source>
</evidence>
<feature type="transmembrane region" description="Helical" evidence="10">
    <location>
        <begin position="248"/>
        <end position="271"/>
    </location>
</feature>
<feature type="transmembrane region" description="Helical" evidence="10">
    <location>
        <begin position="59"/>
        <end position="80"/>
    </location>
</feature>
<dbReference type="PANTHER" id="PTHR43298:SF2">
    <property type="entry name" value="FMN_FAD EXPORTER YEEO-RELATED"/>
    <property type="match status" value="1"/>
</dbReference>
<reference evidence="11 12" key="1">
    <citation type="submission" date="2023-08" db="EMBL/GenBank/DDBJ databases">
        <title>Draft genome sequence of Janthinobacterium lividum.</title>
        <authorList>
            <person name="Chun B.H."/>
            <person name="Lee Y."/>
        </authorList>
    </citation>
    <scope>NUCLEOTIDE SEQUENCE [LARGE SCALE GENOMIC DNA]</scope>
    <source>
        <strain evidence="11 12">AMJK</strain>
    </source>
</reference>
<feature type="transmembrane region" description="Helical" evidence="10">
    <location>
        <begin position="283"/>
        <end position="308"/>
    </location>
</feature>
<keyword evidence="12" id="KW-1185">Reference proteome</keyword>
<feature type="transmembrane region" description="Helical" evidence="10">
    <location>
        <begin position="395"/>
        <end position="413"/>
    </location>
</feature>
<evidence type="ECO:0000256" key="3">
    <source>
        <dbReference type="ARBA" id="ARBA00022449"/>
    </source>
</evidence>
<comment type="subcellular location">
    <subcellularLocation>
        <location evidence="1">Cell inner membrane</location>
        <topology evidence="1">Multi-pass membrane protein</topology>
    </subcellularLocation>
</comment>